<comment type="caution">
    <text evidence="2">The sequence shown here is derived from an EMBL/GenBank/DDBJ whole genome shotgun (WGS) entry which is preliminary data.</text>
</comment>
<proteinExistence type="predicted"/>
<organism evidence="2">
    <name type="scientific">Tanacetum cinerariifolium</name>
    <name type="common">Dalmatian daisy</name>
    <name type="synonym">Chrysanthemum cinerariifolium</name>
    <dbReference type="NCBI Taxonomy" id="118510"/>
    <lineage>
        <taxon>Eukaryota</taxon>
        <taxon>Viridiplantae</taxon>
        <taxon>Streptophyta</taxon>
        <taxon>Embryophyta</taxon>
        <taxon>Tracheophyta</taxon>
        <taxon>Spermatophyta</taxon>
        <taxon>Magnoliopsida</taxon>
        <taxon>eudicotyledons</taxon>
        <taxon>Gunneridae</taxon>
        <taxon>Pentapetalae</taxon>
        <taxon>asterids</taxon>
        <taxon>campanulids</taxon>
        <taxon>Asterales</taxon>
        <taxon>Asteraceae</taxon>
        <taxon>Asteroideae</taxon>
        <taxon>Anthemideae</taxon>
        <taxon>Anthemidinae</taxon>
        <taxon>Tanacetum</taxon>
    </lineage>
</organism>
<protein>
    <submittedName>
        <fullName evidence="2">Uncharacterized protein</fullName>
    </submittedName>
</protein>
<feature type="region of interest" description="Disordered" evidence="1">
    <location>
        <begin position="109"/>
        <end position="131"/>
    </location>
</feature>
<gene>
    <name evidence="2" type="ORF">Tci_288396</name>
</gene>
<name>A0A699H336_TANCI</name>
<evidence type="ECO:0000313" key="2">
    <source>
        <dbReference type="EMBL" id="GEX16421.1"/>
    </source>
</evidence>
<evidence type="ECO:0000256" key="1">
    <source>
        <dbReference type="SAM" id="MobiDB-lite"/>
    </source>
</evidence>
<accession>A0A699H336</accession>
<sequence length="131" mass="13820">MDRNNGVPPSYDSLNDDMVITAYFGDLNAFFGDHIAPIPTNHHIYNPNESAGPSHALVGASHSIVPANGSANMLVFGGGGGGIQQGMMIPAAAAGASPSIMKRKLTEAELRPQISKKQKDPSVEHNAQVWE</sequence>
<dbReference type="EMBL" id="BKCJ010092915">
    <property type="protein sequence ID" value="GEX16421.1"/>
    <property type="molecule type" value="Genomic_DNA"/>
</dbReference>
<dbReference type="AlphaFoldDB" id="A0A699H336"/>
<reference evidence="2" key="1">
    <citation type="journal article" date="2019" name="Sci. Rep.">
        <title>Draft genome of Tanacetum cinerariifolium, the natural source of mosquito coil.</title>
        <authorList>
            <person name="Yamashiro T."/>
            <person name="Shiraishi A."/>
            <person name="Satake H."/>
            <person name="Nakayama K."/>
        </authorList>
    </citation>
    <scope>NUCLEOTIDE SEQUENCE</scope>
</reference>